<organism evidence="2 3">
    <name type="scientific">Ditylenchus dipsaci</name>
    <dbReference type="NCBI Taxonomy" id="166011"/>
    <lineage>
        <taxon>Eukaryota</taxon>
        <taxon>Metazoa</taxon>
        <taxon>Ecdysozoa</taxon>
        <taxon>Nematoda</taxon>
        <taxon>Chromadorea</taxon>
        <taxon>Rhabditida</taxon>
        <taxon>Tylenchina</taxon>
        <taxon>Tylenchomorpha</taxon>
        <taxon>Sphaerularioidea</taxon>
        <taxon>Anguinidae</taxon>
        <taxon>Anguininae</taxon>
        <taxon>Ditylenchus</taxon>
    </lineage>
</organism>
<dbReference type="GO" id="GO:0003723">
    <property type="term" value="F:RNA binding"/>
    <property type="evidence" value="ECO:0007669"/>
    <property type="project" value="UniProtKB-KW"/>
</dbReference>
<evidence type="ECO:0000313" key="2">
    <source>
        <dbReference type="Proteomes" id="UP000887574"/>
    </source>
</evidence>
<evidence type="ECO:0000256" key="1">
    <source>
        <dbReference type="ARBA" id="ARBA00022884"/>
    </source>
</evidence>
<accession>A0A915ERU2</accession>
<dbReference type="PANTHER" id="PTHR12826:SF13">
    <property type="entry name" value="RNA-BINDING PROTEIN PNO1"/>
    <property type="match status" value="1"/>
</dbReference>
<proteinExistence type="predicted"/>
<reference evidence="3" key="1">
    <citation type="submission" date="2022-11" db="UniProtKB">
        <authorList>
            <consortium name="WormBaseParasite"/>
        </authorList>
    </citation>
    <scope>IDENTIFICATION</scope>
</reference>
<dbReference type="Proteomes" id="UP000887574">
    <property type="component" value="Unplaced"/>
</dbReference>
<sequence length="92" mass="10295">MAAMALTSSATIARVPKCAELHVPHRYGALKENWVKIITPVVKQLNMQIRYNLKTRNIEIRSPDENCNNANIQKAADFVRICLGFNVDDAVA</sequence>
<dbReference type="PANTHER" id="PTHR12826">
    <property type="entry name" value="RIBONUCLEASE Y"/>
    <property type="match status" value="1"/>
</dbReference>
<dbReference type="GO" id="GO:0005634">
    <property type="term" value="C:nucleus"/>
    <property type="evidence" value="ECO:0007669"/>
    <property type="project" value="TreeGrafter"/>
</dbReference>
<dbReference type="AlphaFoldDB" id="A0A915ERU2"/>
<protein>
    <submittedName>
        <fullName evidence="3">Uncharacterized protein</fullName>
    </submittedName>
</protein>
<keyword evidence="2" id="KW-1185">Reference proteome</keyword>
<evidence type="ECO:0000313" key="3">
    <source>
        <dbReference type="WBParaSite" id="jg8652"/>
    </source>
</evidence>
<keyword evidence="1" id="KW-0694">RNA-binding</keyword>
<dbReference type="WBParaSite" id="jg8652">
    <property type="protein sequence ID" value="jg8652"/>
    <property type="gene ID" value="jg8652"/>
</dbReference>
<name>A0A915ERU2_9BILA</name>